<dbReference type="GO" id="GO:0009252">
    <property type="term" value="P:peptidoglycan biosynthetic process"/>
    <property type="evidence" value="ECO:0007669"/>
    <property type="project" value="UniProtKB-UniRule"/>
</dbReference>
<dbReference type="GO" id="GO:0071555">
    <property type="term" value="P:cell wall organization"/>
    <property type="evidence" value="ECO:0007669"/>
    <property type="project" value="UniProtKB-KW"/>
</dbReference>
<comment type="caution">
    <text evidence="8">The sequence shown here is derived from an EMBL/GenBank/DDBJ whole genome shotgun (WGS) entry which is preliminary data.</text>
</comment>
<feature type="binding site" evidence="7">
    <location>
        <begin position="103"/>
        <end position="104"/>
    </location>
    <ligand>
        <name>substrate</name>
    </ligand>
</feature>
<dbReference type="SUPFAM" id="SSF53681">
    <property type="entry name" value="Aspartate/glutamate racemase"/>
    <property type="match status" value="2"/>
</dbReference>
<dbReference type="InterPro" id="IPR004391">
    <property type="entry name" value="Glu_race"/>
</dbReference>
<dbReference type="PROSITE" id="PS00924">
    <property type="entry name" value="ASP_GLU_RACEMASE_2"/>
    <property type="match status" value="1"/>
</dbReference>
<comment type="pathway">
    <text evidence="7">Cell wall biogenesis; peptidoglycan biosynthesis.</text>
</comment>
<dbReference type="InterPro" id="IPR001920">
    <property type="entry name" value="Asp/Glu_race"/>
</dbReference>
<evidence type="ECO:0000256" key="2">
    <source>
        <dbReference type="ARBA" id="ARBA00013090"/>
    </source>
</evidence>
<dbReference type="InterPro" id="IPR015942">
    <property type="entry name" value="Asp/Glu/hydantoin_racemase"/>
</dbReference>
<dbReference type="UniPathway" id="UPA00219"/>
<evidence type="ECO:0000313" key="9">
    <source>
        <dbReference type="Proteomes" id="UP000565613"/>
    </source>
</evidence>
<name>A0A7X9TBI9_9ACTN</name>
<dbReference type="Proteomes" id="UP000565613">
    <property type="component" value="Unassembled WGS sequence"/>
</dbReference>
<proteinExistence type="inferred from homology"/>
<feature type="active site" description="Proton donor/acceptor" evidence="7">
    <location>
        <position position="102"/>
    </location>
</feature>
<evidence type="ECO:0000256" key="3">
    <source>
        <dbReference type="ARBA" id="ARBA00022960"/>
    </source>
</evidence>
<dbReference type="GO" id="GO:0008881">
    <property type="term" value="F:glutamate racemase activity"/>
    <property type="evidence" value="ECO:0007669"/>
    <property type="project" value="UniProtKB-UniRule"/>
</dbReference>
<keyword evidence="3 7" id="KW-0133">Cell shape</keyword>
<feature type="active site" description="Proton donor/acceptor" evidence="7">
    <location>
        <position position="212"/>
    </location>
</feature>
<sequence>MGAVDYLPAPARAHGQSAAPAAPGWRHVLGKEGCVGVFDSGVGGISVLRSMVAALPHEDFVFFGDSANAPYGEKSTDEVLRLSRANVERLLDGGAKAIVIACNTATSVAATRLRGDYPDLPIVGVEPALKPATLAPRHDRILVMATPITLKLDKFHKLAQEWGSDSTVIPAPCPGLAARIEQGNLDAPDLTELLERLVGQYRGTVDSVVLGCTHYPFVRRQIRSVVGDVPFFDGAEGTARRLRSLLAKADLLKPEDEPGSVTFETSLSKPGELDLYQWFFNQDC</sequence>
<feature type="binding site" evidence="7">
    <location>
        <begin position="71"/>
        <end position="72"/>
    </location>
    <ligand>
        <name>substrate</name>
    </ligand>
</feature>
<dbReference type="PROSITE" id="PS00923">
    <property type="entry name" value="ASP_GLU_RACEMASE_1"/>
    <property type="match status" value="1"/>
</dbReference>
<dbReference type="EMBL" id="JABAGR010000006">
    <property type="protein sequence ID" value="NMF26182.1"/>
    <property type="molecule type" value="Genomic_DNA"/>
</dbReference>
<gene>
    <name evidence="7 8" type="primary">murI</name>
    <name evidence="8" type="ORF">HF885_07035</name>
</gene>
<dbReference type="Gene3D" id="3.40.50.1860">
    <property type="match status" value="2"/>
</dbReference>
<dbReference type="PANTHER" id="PTHR21198">
    <property type="entry name" value="GLUTAMATE RACEMASE"/>
    <property type="match status" value="1"/>
</dbReference>
<comment type="similarity">
    <text evidence="7">Belongs to the aspartate/glutamate racemases family.</text>
</comment>
<evidence type="ECO:0000313" key="8">
    <source>
        <dbReference type="EMBL" id="NMF26182.1"/>
    </source>
</evidence>
<reference evidence="8 9" key="1">
    <citation type="submission" date="2020-04" db="EMBL/GenBank/DDBJ databases">
        <authorList>
            <person name="Hitch T.C.A."/>
            <person name="Wylensek D."/>
            <person name="Clavel T."/>
        </authorList>
    </citation>
    <scope>NUCLEOTIDE SEQUENCE [LARGE SCALE GENOMIC DNA]</scope>
    <source>
        <strain evidence="8 9">105184</strain>
    </source>
</reference>
<dbReference type="InterPro" id="IPR018187">
    <property type="entry name" value="Asp/Glu_racemase_AS_1"/>
</dbReference>
<keyword evidence="4 7" id="KW-0573">Peptidoglycan synthesis</keyword>
<dbReference type="AlphaFoldDB" id="A0A7X9TBI9"/>
<protein>
    <recommendedName>
        <fullName evidence="2 7">Glutamate racemase</fullName>
        <ecNumber evidence="2 7">5.1.1.3</ecNumber>
    </recommendedName>
</protein>
<dbReference type="InterPro" id="IPR033134">
    <property type="entry name" value="Asp/Glu_racemase_AS_2"/>
</dbReference>
<dbReference type="NCBIfam" id="TIGR00067">
    <property type="entry name" value="glut_race"/>
    <property type="match status" value="1"/>
</dbReference>
<evidence type="ECO:0000256" key="7">
    <source>
        <dbReference type="HAMAP-Rule" id="MF_00258"/>
    </source>
</evidence>
<keyword evidence="5 7" id="KW-0413">Isomerase</keyword>
<feature type="binding site" evidence="7">
    <location>
        <begin position="213"/>
        <end position="214"/>
    </location>
    <ligand>
        <name>substrate</name>
    </ligand>
</feature>
<keyword evidence="6 7" id="KW-0961">Cell wall biogenesis/degradation</keyword>
<dbReference type="Pfam" id="PF01177">
    <property type="entry name" value="Asp_Glu_race"/>
    <property type="match status" value="1"/>
</dbReference>
<comment type="function">
    <text evidence="7">Provides the (R)-glutamate required for cell wall biosynthesis.</text>
</comment>
<dbReference type="EC" id="5.1.1.3" evidence="2 7"/>
<comment type="catalytic activity">
    <reaction evidence="1 7">
        <text>L-glutamate = D-glutamate</text>
        <dbReference type="Rhea" id="RHEA:12813"/>
        <dbReference type="ChEBI" id="CHEBI:29985"/>
        <dbReference type="ChEBI" id="CHEBI:29986"/>
        <dbReference type="EC" id="5.1.1.3"/>
    </reaction>
</comment>
<dbReference type="PANTHER" id="PTHR21198:SF3">
    <property type="entry name" value="GLUTAMATE RACEMASE"/>
    <property type="match status" value="1"/>
</dbReference>
<feature type="binding site" evidence="7">
    <location>
        <begin position="39"/>
        <end position="40"/>
    </location>
    <ligand>
        <name>substrate</name>
    </ligand>
</feature>
<evidence type="ECO:0000256" key="5">
    <source>
        <dbReference type="ARBA" id="ARBA00023235"/>
    </source>
</evidence>
<evidence type="ECO:0000256" key="6">
    <source>
        <dbReference type="ARBA" id="ARBA00023316"/>
    </source>
</evidence>
<dbReference type="GO" id="GO:0008360">
    <property type="term" value="P:regulation of cell shape"/>
    <property type="evidence" value="ECO:0007669"/>
    <property type="project" value="UniProtKB-KW"/>
</dbReference>
<organism evidence="8 9">
    <name type="scientific">Parafannyhessea umbonata</name>
    <dbReference type="NCBI Taxonomy" id="604330"/>
    <lineage>
        <taxon>Bacteria</taxon>
        <taxon>Bacillati</taxon>
        <taxon>Actinomycetota</taxon>
        <taxon>Coriobacteriia</taxon>
        <taxon>Coriobacteriales</taxon>
        <taxon>Atopobiaceae</taxon>
        <taxon>Parafannyhessea</taxon>
    </lineage>
</organism>
<accession>A0A7X9TBI9</accession>
<evidence type="ECO:0000256" key="1">
    <source>
        <dbReference type="ARBA" id="ARBA00001602"/>
    </source>
</evidence>
<evidence type="ECO:0000256" key="4">
    <source>
        <dbReference type="ARBA" id="ARBA00022984"/>
    </source>
</evidence>
<dbReference type="HAMAP" id="MF_00258">
    <property type="entry name" value="Glu_racemase"/>
    <property type="match status" value="1"/>
</dbReference>